<protein>
    <submittedName>
        <fullName evidence="4">Class E sortase</fullName>
    </submittedName>
</protein>
<dbReference type="NCBIfam" id="NF033747">
    <property type="entry name" value="class_E_sortase"/>
    <property type="match status" value="1"/>
</dbReference>
<dbReference type="OrthoDB" id="5242879at2"/>
<evidence type="ECO:0000313" key="5">
    <source>
        <dbReference type="Proteomes" id="UP000317982"/>
    </source>
</evidence>
<gene>
    <name evidence="4" type="ORF">FL583_29470</name>
</gene>
<dbReference type="SUPFAM" id="SSF63817">
    <property type="entry name" value="Sortase"/>
    <property type="match status" value="1"/>
</dbReference>
<reference evidence="4 5" key="1">
    <citation type="submission" date="2019-07" db="EMBL/GenBank/DDBJ databases">
        <title>Cryptosporangium phraense sp. nov., isolated from plant litter.</title>
        <authorList>
            <person name="Suriyachadkun C."/>
        </authorList>
    </citation>
    <scope>NUCLEOTIDE SEQUENCE [LARGE SCALE GENOMIC DNA]</scope>
    <source>
        <strain evidence="4 5">A-T 5661</strain>
    </source>
</reference>
<dbReference type="InParanoid" id="A0A545AJC8"/>
<comment type="caution">
    <text evidence="4">The sequence shown here is derived from an EMBL/GenBank/DDBJ whole genome shotgun (WGS) entry which is preliminary data.</text>
</comment>
<dbReference type="Proteomes" id="UP000317982">
    <property type="component" value="Unassembled WGS sequence"/>
</dbReference>
<dbReference type="NCBIfam" id="TIGR01076">
    <property type="entry name" value="sortase_fam"/>
    <property type="match status" value="1"/>
</dbReference>
<evidence type="ECO:0000256" key="1">
    <source>
        <dbReference type="ARBA" id="ARBA00022801"/>
    </source>
</evidence>
<feature type="active site" description="Acyl-thioester intermediate" evidence="2">
    <location>
        <position position="220"/>
    </location>
</feature>
<evidence type="ECO:0000313" key="4">
    <source>
        <dbReference type="EMBL" id="TQS41437.1"/>
    </source>
</evidence>
<evidence type="ECO:0000256" key="3">
    <source>
        <dbReference type="SAM" id="MobiDB-lite"/>
    </source>
</evidence>
<sequence length="251" mass="27448">MEPGIYGRRPPGGHAPGVLRSHRIDPRDEPESIVRRGIRTFGELLITIGLVVLLFAGYEVYGKAYQVNADQDRLNAQFDQQAAAKPAPATAGTTPTKASPPLEGAAVARLYIPKLGKKWVVVQGVTQADIKLAPGHYPDSEMPGQVGNFAVAGHRMPSIFWDLDKLQTGDTIVVETQTDWFVYAVSKNFITKPTNVSVVSANPEQPGQKPTEKLLTLTTCNPKWDNYERMIVWAKQTKTQKTSAGTPAEVQ</sequence>
<dbReference type="InterPro" id="IPR005754">
    <property type="entry name" value="Sortase"/>
</dbReference>
<dbReference type="Gene3D" id="2.40.260.10">
    <property type="entry name" value="Sortase"/>
    <property type="match status" value="1"/>
</dbReference>
<keyword evidence="1" id="KW-0378">Hydrolase</keyword>
<keyword evidence="5" id="KW-1185">Reference proteome</keyword>
<dbReference type="RefSeq" id="WP_142708121.1">
    <property type="nucleotide sequence ID" value="NZ_VIRS01000026.1"/>
</dbReference>
<feature type="active site" description="Proton donor/acceptor" evidence="2">
    <location>
        <position position="154"/>
    </location>
</feature>
<dbReference type="InterPro" id="IPR042003">
    <property type="entry name" value="Sortase_E"/>
</dbReference>
<dbReference type="Pfam" id="PF04203">
    <property type="entry name" value="Sortase"/>
    <property type="match status" value="1"/>
</dbReference>
<dbReference type="EMBL" id="VIRS01000026">
    <property type="protein sequence ID" value="TQS41437.1"/>
    <property type="molecule type" value="Genomic_DNA"/>
</dbReference>
<evidence type="ECO:0000256" key="2">
    <source>
        <dbReference type="PIRSR" id="PIRSR605754-1"/>
    </source>
</evidence>
<dbReference type="InterPro" id="IPR023365">
    <property type="entry name" value="Sortase_dom-sf"/>
</dbReference>
<dbReference type="GO" id="GO:0016787">
    <property type="term" value="F:hydrolase activity"/>
    <property type="evidence" value="ECO:0007669"/>
    <property type="project" value="UniProtKB-KW"/>
</dbReference>
<dbReference type="AlphaFoldDB" id="A0A545AJC8"/>
<proteinExistence type="predicted"/>
<accession>A0A545AJC8</accession>
<feature type="region of interest" description="Disordered" evidence="3">
    <location>
        <begin position="1"/>
        <end position="26"/>
    </location>
</feature>
<name>A0A545AJC8_9ACTN</name>
<dbReference type="InterPro" id="IPR053465">
    <property type="entry name" value="Sortase_Class_E"/>
</dbReference>
<feature type="region of interest" description="Disordered" evidence="3">
    <location>
        <begin position="79"/>
        <end position="100"/>
    </location>
</feature>
<feature type="compositionally biased region" description="Low complexity" evidence="3">
    <location>
        <begin position="82"/>
        <end position="100"/>
    </location>
</feature>
<dbReference type="CDD" id="cd05830">
    <property type="entry name" value="Sortase_E"/>
    <property type="match status" value="1"/>
</dbReference>
<organism evidence="4 5">
    <name type="scientific">Cryptosporangium phraense</name>
    <dbReference type="NCBI Taxonomy" id="2593070"/>
    <lineage>
        <taxon>Bacteria</taxon>
        <taxon>Bacillati</taxon>
        <taxon>Actinomycetota</taxon>
        <taxon>Actinomycetes</taxon>
        <taxon>Cryptosporangiales</taxon>
        <taxon>Cryptosporangiaceae</taxon>
        <taxon>Cryptosporangium</taxon>
    </lineage>
</organism>